<keyword evidence="4" id="KW-0238">DNA-binding</keyword>
<evidence type="ECO:0000313" key="8">
    <source>
        <dbReference type="EMBL" id="MBM0748665.1"/>
    </source>
</evidence>
<dbReference type="Pfam" id="PF10723">
    <property type="entry name" value="RepB-RCR_reg"/>
    <property type="match status" value="1"/>
</dbReference>
<evidence type="ECO:0000256" key="7">
    <source>
        <dbReference type="SAM" id="MobiDB-lite"/>
    </source>
</evidence>
<dbReference type="RefSeq" id="WP_203025712.1">
    <property type="nucleotide sequence ID" value="NZ_JAFCXS010000012.1"/>
</dbReference>
<keyword evidence="9" id="KW-1185">Reference proteome</keyword>
<keyword evidence="1" id="KW-0678">Repressor</keyword>
<evidence type="ECO:0000256" key="3">
    <source>
        <dbReference type="ARBA" id="ARBA00023015"/>
    </source>
</evidence>
<sequence length="84" mass="9662">MSPRDSVTSAPEKKRTRNREKPTPDKERARAYKARKRETHRAISLFIHTEMKEALVKLCELKGISQAEMLEKLIEAEARSNGVL</sequence>
<reference evidence="8 9" key="1">
    <citation type="submission" date="2021-01" db="EMBL/GenBank/DDBJ databases">
        <title>Complete genome sequence of Pantoea eucrina OB49, a heavy metal tolerant bacterium with PGPR potential isolated from wheat in Algeria.</title>
        <authorList>
            <person name="Lekired A."/>
            <person name="Ouzari I.H."/>
        </authorList>
    </citation>
    <scope>NUCLEOTIDE SEQUENCE [LARGE SCALE GENOMIC DNA]</scope>
    <source>
        <strain evidence="8 9">OB49</strain>
    </source>
</reference>
<dbReference type="EMBL" id="JAFCXS010000012">
    <property type="protein sequence ID" value="MBM0748665.1"/>
    <property type="molecule type" value="Genomic_DNA"/>
</dbReference>
<feature type="compositionally biased region" description="Basic and acidic residues" evidence="7">
    <location>
        <begin position="19"/>
        <end position="30"/>
    </location>
</feature>
<name>A0ABS1Z8B9_9GAMM</name>
<dbReference type="Proteomes" id="UP000809137">
    <property type="component" value="Unassembled WGS sequence"/>
</dbReference>
<evidence type="ECO:0000256" key="5">
    <source>
        <dbReference type="ARBA" id="ARBA00023163"/>
    </source>
</evidence>
<protein>
    <recommendedName>
        <fullName evidence="6">Protein CopB</fullName>
    </recommendedName>
</protein>
<evidence type="ECO:0000256" key="6">
    <source>
        <dbReference type="ARBA" id="ARBA00031853"/>
    </source>
</evidence>
<evidence type="ECO:0000256" key="2">
    <source>
        <dbReference type="ARBA" id="ARBA00022689"/>
    </source>
</evidence>
<keyword evidence="2" id="KW-0615">Plasmid copy control</keyword>
<comment type="caution">
    <text evidence="8">The sequence shown here is derived from an EMBL/GenBank/DDBJ whole genome shotgun (WGS) entry which is preliminary data.</text>
</comment>
<organism evidence="8 9">
    <name type="scientific">Pantoea eucrina</name>
    <dbReference type="NCBI Taxonomy" id="472693"/>
    <lineage>
        <taxon>Bacteria</taxon>
        <taxon>Pseudomonadati</taxon>
        <taxon>Pseudomonadota</taxon>
        <taxon>Gammaproteobacteria</taxon>
        <taxon>Enterobacterales</taxon>
        <taxon>Erwiniaceae</taxon>
        <taxon>Pantoea</taxon>
    </lineage>
</organism>
<gene>
    <name evidence="8" type="ORF">JJB79_14790</name>
</gene>
<keyword evidence="3" id="KW-0805">Transcription regulation</keyword>
<proteinExistence type="predicted"/>
<accession>A0ABS1Z8B9</accession>
<evidence type="ECO:0000313" key="9">
    <source>
        <dbReference type="Proteomes" id="UP000809137"/>
    </source>
</evidence>
<keyword evidence="5" id="KW-0804">Transcription</keyword>
<evidence type="ECO:0000256" key="1">
    <source>
        <dbReference type="ARBA" id="ARBA00022491"/>
    </source>
</evidence>
<feature type="region of interest" description="Disordered" evidence="7">
    <location>
        <begin position="1"/>
        <end position="36"/>
    </location>
</feature>
<evidence type="ECO:0000256" key="4">
    <source>
        <dbReference type="ARBA" id="ARBA00023125"/>
    </source>
</evidence>
<dbReference type="InterPro" id="IPR019661">
    <property type="entry name" value="RepA2"/>
</dbReference>